<dbReference type="CDD" id="cd00229">
    <property type="entry name" value="SGNH_hydrolase"/>
    <property type="match status" value="1"/>
</dbReference>
<evidence type="ECO:0000313" key="1">
    <source>
        <dbReference type="Ensembl" id="ENSECRP00000001116.1"/>
    </source>
</evidence>
<dbReference type="AlphaFoldDB" id="A0A8C4RFU8"/>
<dbReference type="Gene3D" id="3.40.50.12700">
    <property type="match status" value="1"/>
</dbReference>
<accession>A0A8C4RFU8</accession>
<protein>
    <submittedName>
        <fullName evidence="1">Uncharacterized protein</fullName>
    </submittedName>
</protein>
<evidence type="ECO:0000313" key="2">
    <source>
        <dbReference type="Proteomes" id="UP000694620"/>
    </source>
</evidence>
<keyword evidence="2" id="KW-1185">Reference proteome</keyword>
<proteinExistence type="predicted"/>
<dbReference type="Proteomes" id="UP000694620">
    <property type="component" value="Chromosome 1"/>
</dbReference>
<reference evidence="1" key="3">
    <citation type="submission" date="2025-09" db="UniProtKB">
        <authorList>
            <consortium name="Ensembl"/>
        </authorList>
    </citation>
    <scope>IDENTIFICATION</scope>
</reference>
<organism evidence="1 2">
    <name type="scientific">Erpetoichthys calabaricus</name>
    <name type="common">Rope fish</name>
    <name type="synonym">Calamoichthys calabaricus</name>
    <dbReference type="NCBI Taxonomy" id="27687"/>
    <lineage>
        <taxon>Eukaryota</taxon>
        <taxon>Metazoa</taxon>
        <taxon>Chordata</taxon>
        <taxon>Craniata</taxon>
        <taxon>Vertebrata</taxon>
        <taxon>Euteleostomi</taxon>
        <taxon>Actinopterygii</taxon>
        <taxon>Polypteriformes</taxon>
        <taxon>Polypteridae</taxon>
        <taxon>Erpetoichthys</taxon>
    </lineage>
</organism>
<dbReference type="Ensembl" id="ENSECRT00000001138.1">
    <property type="protein sequence ID" value="ENSECRP00000001116.1"/>
    <property type="gene ID" value="ENSECRG00000000773.1"/>
</dbReference>
<reference evidence="1" key="2">
    <citation type="submission" date="2025-08" db="UniProtKB">
        <authorList>
            <consortium name="Ensembl"/>
        </authorList>
    </citation>
    <scope>IDENTIFICATION</scope>
</reference>
<reference evidence="1" key="1">
    <citation type="submission" date="2021-06" db="EMBL/GenBank/DDBJ databases">
        <authorList>
            <consortium name="Wellcome Sanger Institute Data Sharing"/>
        </authorList>
    </citation>
    <scope>NUCLEOTIDE SEQUENCE [LARGE SCALE GENOMIC DNA]</scope>
</reference>
<dbReference type="SUPFAM" id="SSF52266">
    <property type="entry name" value="SGNH hydrolase"/>
    <property type="match status" value="1"/>
</dbReference>
<name>A0A8C4RFU8_ERPCA</name>
<dbReference type="GeneTree" id="ENSGT01150000287390"/>
<dbReference type="Gene3D" id="3.40.50.12690">
    <property type="match status" value="1"/>
</dbReference>
<sequence>MVIVGDSIIRGIEAQVCSRERERERESCMVCCLPGAQVGDLSGRVDRLWARAGVDPVVIVHVGTDDMHKGSLSVLQTKFKELGAMLRSRTDEVVFSEVLPVPHANPGKIEEIKKLNAWLKSWCRVEGYRFMGHWDSFWNRWDLFEEKYKV</sequence>